<evidence type="ECO:0000313" key="2">
    <source>
        <dbReference type="Proteomes" id="UP000287394"/>
    </source>
</evidence>
<dbReference type="Pfam" id="PF07963">
    <property type="entry name" value="N_methyl"/>
    <property type="match status" value="1"/>
</dbReference>
<dbReference type="InterPro" id="IPR045584">
    <property type="entry name" value="Pilin-like"/>
</dbReference>
<gene>
    <name evidence="1" type="ORF">CCAX7_32280</name>
</gene>
<sequence>MQNRKGFTLIELLVVIAIIAILAAILFPVFAKAREKARQIACVSNEKQLGLALLQYIQDSDECMPANGEGNTSWYDAIQPYVKSSPLMFCPSNPDTQKQNLPAGSGKAYTTYFANQFNGPSNAANPEDSLGAFNTYGKSGFNLASFVAPASCIAVVEGRDMEGYWEFRINYTNNLYAGHTGRTNYLFMDGHVKALKPEQTLAKEDLGTADTDYWVHDGRSFKQIDTDGGYVYFQSPAGPGYQTVQATDQFYK</sequence>
<organism evidence="1 2">
    <name type="scientific">Capsulimonas corticalis</name>
    <dbReference type="NCBI Taxonomy" id="2219043"/>
    <lineage>
        <taxon>Bacteria</taxon>
        <taxon>Bacillati</taxon>
        <taxon>Armatimonadota</taxon>
        <taxon>Armatimonadia</taxon>
        <taxon>Capsulimonadales</taxon>
        <taxon>Capsulimonadaceae</taxon>
        <taxon>Capsulimonas</taxon>
    </lineage>
</organism>
<dbReference type="AlphaFoldDB" id="A0A402D419"/>
<protein>
    <submittedName>
        <fullName evidence="1">Uncharacterized protein</fullName>
    </submittedName>
</protein>
<dbReference type="InterPro" id="IPR012902">
    <property type="entry name" value="N_methyl_site"/>
</dbReference>
<dbReference type="InterPro" id="IPR027558">
    <property type="entry name" value="Pre_pil_HX9DG_C"/>
</dbReference>
<dbReference type="KEGG" id="ccot:CCAX7_32280"/>
<accession>A0A402D419</accession>
<keyword evidence="2" id="KW-1185">Reference proteome</keyword>
<evidence type="ECO:0000313" key="1">
    <source>
        <dbReference type="EMBL" id="BDI31177.1"/>
    </source>
</evidence>
<dbReference type="PANTHER" id="PTHR30093:SF2">
    <property type="entry name" value="TYPE II SECRETION SYSTEM PROTEIN H"/>
    <property type="match status" value="1"/>
</dbReference>
<dbReference type="Proteomes" id="UP000287394">
    <property type="component" value="Chromosome"/>
</dbReference>
<dbReference type="SUPFAM" id="SSF54523">
    <property type="entry name" value="Pili subunits"/>
    <property type="match status" value="1"/>
</dbReference>
<dbReference type="Pfam" id="PF07596">
    <property type="entry name" value="SBP_bac_10"/>
    <property type="match status" value="1"/>
</dbReference>
<dbReference type="NCBIfam" id="TIGR02532">
    <property type="entry name" value="IV_pilin_GFxxxE"/>
    <property type="match status" value="1"/>
</dbReference>
<dbReference type="RefSeq" id="WP_119324286.1">
    <property type="nucleotide sequence ID" value="NZ_AP025739.1"/>
</dbReference>
<dbReference type="EMBL" id="AP025739">
    <property type="protein sequence ID" value="BDI31177.1"/>
    <property type="molecule type" value="Genomic_DNA"/>
</dbReference>
<proteinExistence type="predicted"/>
<dbReference type="OrthoDB" id="241541at2"/>
<dbReference type="NCBIfam" id="TIGR04294">
    <property type="entry name" value="pre_pil_HX9DG"/>
    <property type="match status" value="1"/>
</dbReference>
<name>A0A402D419_9BACT</name>
<dbReference type="PANTHER" id="PTHR30093">
    <property type="entry name" value="GENERAL SECRETION PATHWAY PROTEIN G"/>
    <property type="match status" value="1"/>
</dbReference>
<dbReference type="Gene3D" id="3.30.700.10">
    <property type="entry name" value="Glycoprotein, Type 4 Pilin"/>
    <property type="match status" value="1"/>
</dbReference>
<dbReference type="InterPro" id="IPR011453">
    <property type="entry name" value="DUF1559"/>
</dbReference>
<reference evidence="1 2" key="1">
    <citation type="journal article" date="2019" name="Int. J. Syst. Evol. Microbiol.">
        <title>Capsulimonas corticalis gen. nov., sp. nov., an aerobic capsulated bacterium, of a novel bacterial order, Capsulimonadales ord. nov., of the class Armatimonadia of the phylum Armatimonadetes.</title>
        <authorList>
            <person name="Li J."/>
            <person name="Kudo C."/>
            <person name="Tonouchi A."/>
        </authorList>
    </citation>
    <scope>NUCLEOTIDE SEQUENCE [LARGE SCALE GENOMIC DNA]</scope>
    <source>
        <strain evidence="1 2">AX-7</strain>
    </source>
</reference>
<dbReference type="PROSITE" id="PS00409">
    <property type="entry name" value="PROKAR_NTER_METHYL"/>
    <property type="match status" value="1"/>
</dbReference>